<feature type="coiled-coil region" evidence="1">
    <location>
        <begin position="265"/>
        <end position="294"/>
    </location>
</feature>
<reference evidence="3" key="1">
    <citation type="journal article" date="2020" name="Stud. Mycol.">
        <title>101 Dothideomycetes genomes: a test case for predicting lifestyles and emergence of pathogens.</title>
        <authorList>
            <person name="Haridas S."/>
            <person name="Albert R."/>
            <person name="Binder M."/>
            <person name="Bloem J."/>
            <person name="Labutti K."/>
            <person name="Salamov A."/>
            <person name="Andreopoulos B."/>
            <person name="Baker S."/>
            <person name="Barry K."/>
            <person name="Bills G."/>
            <person name="Bluhm B."/>
            <person name="Cannon C."/>
            <person name="Castanera R."/>
            <person name="Culley D."/>
            <person name="Daum C."/>
            <person name="Ezra D."/>
            <person name="Gonzalez J."/>
            <person name="Henrissat B."/>
            <person name="Kuo A."/>
            <person name="Liang C."/>
            <person name="Lipzen A."/>
            <person name="Lutzoni F."/>
            <person name="Magnuson J."/>
            <person name="Mondo S."/>
            <person name="Nolan M."/>
            <person name="Ohm R."/>
            <person name="Pangilinan J."/>
            <person name="Park H.-J."/>
            <person name="Ramirez L."/>
            <person name="Alfaro M."/>
            <person name="Sun H."/>
            <person name="Tritt A."/>
            <person name="Yoshinaga Y."/>
            <person name="Zwiers L.-H."/>
            <person name="Turgeon B."/>
            <person name="Goodwin S."/>
            <person name="Spatafora J."/>
            <person name="Crous P."/>
            <person name="Grigoriev I."/>
        </authorList>
    </citation>
    <scope>NUCLEOTIDE SEQUENCE</scope>
    <source>
        <strain evidence="3">CBS 473.64</strain>
    </source>
</reference>
<proteinExistence type="predicted"/>
<evidence type="ECO:0000256" key="1">
    <source>
        <dbReference type="SAM" id="Coils"/>
    </source>
</evidence>
<keyword evidence="4" id="KW-1185">Reference proteome</keyword>
<sequence>MGRYETLNPDTQDQVDAMLPAIAKAYKVDDVKDIIPENIRMRAWDCDRRDHIKEKTEDDPRNWGVQFLKDLQSIARLLKGDLATFQADLRGKVAKHEEKHPWCKLADVKELKKKYQNPDMKSEDEKFEEEPVSDEGAESDSYFEELVEPDLPKGKRRHQGHEMYEARAMEFPKKRKHASSSRLRRDSEGWERTDKYGRPKPTRSYSIDGRIKRGRSSTSYITVDHRTPGRDRTSVRRPYPVIISDSDPDTTHIDPYIQPGIPIESQRLQAELECAEAELKVARLRKEYVKAKEMEKNQALFGGHGTHESPHALLNE</sequence>
<dbReference type="AlphaFoldDB" id="A0A6A6SGE6"/>
<protein>
    <submittedName>
        <fullName evidence="3">Uncharacterized protein</fullName>
    </submittedName>
</protein>
<evidence type="ECO:0000256" key="2">
    <source>
        <dbReference type="SAM" id="MobiDB-lite"/>
    </source>
</evidence>
<feature type="region of interest" description="Disordered" evidence="2">
    <location>
        <begin position="171"/>
        <end position="208"/>
    </location>
</feature>
<dbReference type="EMBL" id="MU006777">
    <property type="protein sequence ID" value="KAF2645753.1"/>
    <property type="molecule type" value="Genomic_DNA"/>
</dbReference>
<organism evidence="3 4">
    <name type="scientific">Massarina eburnea CBS 473.64</name>
    <dbReference type="NCBI Taxonomy" id="1395130"/>
    <lineage>
        <taxon>Eukaryota</taxon>
        <taxon>Fungi</taxon>
        <taxon>Dikarya</taxon>
        <taxon>Ascomycota</taxon>
        <taxon>Pezizomycotina</taxon>
        <taxon>Dothideomycetes</taxon>
        <taxon>Pleosporomycetidae</taxon>
        <taxon>Pleosporales</taxon>
        <taxon>Massarineae</taxon>
        <taxon>Massarinaceae</taxon>
        <taxon>Massarina</taxon>
    </lineage>
</organism>
<feature type="region of interest" description="Disordered" evidence="2">
    <location>
        <begin position="116"/>
        <end position="141"/>
    </location>
</feature>
<dbReference type="Proteomes" id="UP000799753">
    <property type="component" value="Unassembled WGS sequence"/>
</dbReference>
<accession>A0A6A6SGE6</accession>
<evidence type="ECO:0000313" key="3">
    <source>
        <dbReference type="EMBL" id="KAF2645753.1"/>
    </source>
</evidence>
<keyword evidence="1" id="KW-0175">Coiled coil</keyword>
<feature type="compositionally biased region" description="Basic and acidic residues" evidence="2">
    <location>
        <begin position="183"/>
        <end position="197"/>
    </location>
</feature>
<dbReference type="OrthoDB" id="3781687at2759"/>
<gene>
    <name evidence="3" type="ORF">P280DRAFT_513640</name>
</gene>
<evidence type="ECO:0000313" key="4">
    <source>
        <dbReference type="Proteomes" id="UP000799753"/>
    </source>
</evidence>
<name>A0A6A6SGE6_9PLEO</name>
<feature type="compositionally biased region" description="Acidic residues" evidence="2">
    <location>
        <begin position="125"/>
        <end position="141"/>
    </location>
</feature>